<dbReference type="SUPFAM" id="SSF56112">
    <property type="entry name" value="Protein kinase-like (PK-like)"/>
    <property type="match status" value="1"/>
</dbReference>
<keyword evidence="11" id="KW-0325">Glycoprotein</keyword>
<evidence type="ECO:0000256" key="1">
    <source>
        <dbReference type="ARBA" id="ARBA00004167"/>
    </source>
</evidence>
<keyword evidence="3 16" id="KW-0808">Transferase</keyword>
<dbReference type="OrthoDB" id="836079at2759"/>
<feature type="domain" description="Protein kinase" evidence="15">
    <location>
        <begin position="335"/>
        <end position="610"/>
    </location>
</feature>
<protein>
    <submittedName>
        <fullName evidence="16">Wall-associated kinase, putative</fullName>
        <ecNumber evidence="16">2.7.10.2</ecNumber>
    </submittedName>
</protein>
<dbReference type="EC" id="2.7.10.2" evidence="16"/>
<feature type="transmembrane region" description="Helical" evidence="13">
    <location>
        <begin position="260"/>
        <end position="284"/>
    </location>
</feature>
<dbReference type="GO" id="GO:0004674">
    <property type="term" value="F:protein serine/threonine kinase activity"/>
    <property type="evidence" value="ECO:0007669"/>
    <property type="project" value="UniProtKB-KW"/>
</dbReference>
<evidence type="ECO:0000256" key="5">
    <source>
        <dbReference type="ARBA" id="ARBA00022729"/>
    </source>
</evidence>
<evidence type="ECO:0000256" key="14">
    <source>
        <dbReference type="SAM" id="SignalP"/>
    </source>
</evidence>
<dbReference type="GO" id="GO:0005886">
    <property type="term" value="C:plasma membrane"/>
    <property type="evidence" value="ECO:0007669"/>
    <property type="project" value="UniProtKB-ARBA"/>
</dbReference>
<dbReference type="InterPro" id="IPR000719">
    <property type="entry name" value="Prot_kinase_dom"/>
</dbReference>
<evidence type="ECO:0000256" key="2">
    <source>
        <dbReference type="ARBA" id="ARBA00022527"/>
    </source>
</evidence>
<dbReference type="InterPro" id="IPR008271">
    <property type="entry name" value="Ser/Thr_kinase_AS"/>
</dbReference>
<evidence type="ECO:0000256" key="8">
    <source>
        <dbReference type="ARBA" id="ARBA00022840"/>
    </source>
</evidence>
<keyword evidence="4 13" id="KW-0812">Transmembrane</keyword>
<sequence>MEMAAVSLFVFFALFQPVLLQPIEGPNCPRFYCGSLGELVFPYTNITENTECGLFVVNDCDKEHRQIQLERGSGKWYTVERIQFQNPSVSSISIIDTELQKSLDSRNCASFNNLSLPHVPLVNIQIVPSQLITLLKCDPTAKVTSPLIKFNYTGCPNFNIFYTGITREVPIPPTSCSTIQLPANIDNGYEDIFKLLTADFTLQVTLSFEFHFCEQCHLQAGECHGNSTGKLQCLNANGSEIKINWEKEGPEPHKKKKEELAWELAVGLGCPAFLITLALVIFFCRRHNRKMASPNLLRVNTYSGAFSKSDLEGANIYFGVSIFSYAELEEATNNFASENELGDGGFGTVFYGKLQDGREVAVKRLYERNCRKVQQFLNEIEILTRLRHQNLVSLYGFTSRRSRELLLVYEYIPNGTVADHLHGDRVNSSPLTLPIRMRIAIETANALVYLHASGIIHRDVKTNNILLDNNFCVKVADFGISRLFPNDVTHISTAPQGTPGYVDPEYYHCYQLTEKSDVYSFGVVLVELISSMPAVDITRERHEINLANLAINKIQRSAFDELIDPFLGYQSDEEVQRMTVLVAELAFLCLQKDKEMRPAMHEVLEELKRIESGECESDNLENRKHGDV</sequence>
<keyword evidence="10 13" id="KW-0472">Membrane</keyword>
<keyword evidence="9 13" id="KW-1133">Transmembrane helix</keyword>
<dbReference type="KEGG" id="rcu:8271487"/>
<dbReference type="PROSITE" id="PS00108">
    <property type="entry name" value="PROTEIN_KINASE_ST"/>
    <property type="match status" value="1"/>
</dbReference>
<reference evidence="17" key="1">
    <citation type="journal article" date="2010" name="Nat. Biotechnol.">
        <title>Draft genome sequence of the oilseed species Ricinus communis.</title>
        <authorList>
            <person name="Chan A.P."/>
            <person name="Crabtree J."/>
            <person name="Zhao Q."/>
            <person name="Lorenzi H."/>
            <person name="Orvis J."/>
            <person name="Puiu D."/>
            <person name="Melake-Berhan A."/>
            <person name="Jones K.M."/>
            <person name="Redman J."/>
            <person name="Chen G."/>
            <person name="Cahoon E.B."/>
            <person name="Gedil M."/>
            <person name="Stanke M."/>
            <person name="Haas B.J."/>
            <person name="Wortman J.R."/>
            <person name="Fraser-Liggett C.M."/>
            <person name="Ravel J."/>
            <person name="Rabinowicz P.D."/>
        </authorList>
    </citation>
    <scope>NUCLEOTIDE SEQUENCE [LARGE SCALE GENOMIC DNA]</scope>
    <source>
        <strain evidence="17">cv. Hale</strain>
    </source>
</reference>
<accession>B9SLZ7</accession>
<keyword evidence="17" id="KW-1185">Reference proteome</keyword>
<gene>
    <name evidence="16" type="ORF">RCOM_1310550</name>
</gene>
<comment type="subcellular location">
    <subcellularLocation>
        <location evidence="1">Membrane</location>
        <topology evidence="1">Single-pass membrane protein</topology>
    </subcellularLocation>
</comment>
<evidence type="ECO:0000313" key="16">
    <source>
        <dbReference type="EMBL" id="EEF35388.1"/>
    </source>
</evidence>
<evidence type="ECO:0000256" key="11">
    <source>
        <dbReference type="ARBA" id="ARBA00023180"/>
    </source>
</evidence>
<dbReference type="GO" id="GO:0004715">
    <property type="term" value="F:non-membrane spanning protein tyrosine kinase activity"/>
    <property type="evidence" value="ECO:0007669"/>
    <property type="project" value="UniProtKB-EC"/>
</dbReference>
<organism evidence="16 17">
    <name type="scientific">Ricinus communis</name>
    <name type="common">Castor bean</name>
    <dbReference type="NCBI Taxonomy" id="3988"/>
    <lineage>
        <taxon>Eukaryota</taxon>
        <taxon>Viridiplantae</taxon>
        <taxon>Streptophyta</taxon>
        <taxon>Embryophyta</taxon>
        <taxon>Tracheophyta</taxon>
        <taxon>Spermatophyta</taxon>
        <taxon>Magnoliopsida</taxon>
        <taxon>eudicotyledons</taxon>
        <taxon>Gunneridae</taxon>
        <taxon>Pentapetalae</taxon>
        <taxon>rosids</taxon>
        <taxon>fabids</taxon>
        <taxon>Malpighiales</taxon>
        <taxon>Euphorbiaceae</taxon>
        <taxon>Acalyphoideae</taxon>
        <taxon>Acalypheae</taxon>
        <taxon>Ricinus</taxon>
    </lineage>
</organism>
<dbReference type="Pfam" id="PF00069">
    <property type="entry name" value="Pkinase"/>
    <property type="match status" value="1"/>
</dbReference>
<keyword evidence="2" id="KW-0723">Serine/threonine-protein kinase</keyword>
<evidence type="ECO:0000256" key="6">
    <source>
        <dbReference type="ARBA" id="ARBA00022741"/>
    </source>
</evidence>
<evidence type="ECO:0000259" key="15">
    <source>
        <dbReference type="PROSITE" id="PS50011"/>
    </source>
</evidence>
<keyword evidence="8 12" id="KW-0067">ATP-binding</keyword>
<keyword evidence="5 14" id="KW-0732">Signal</keyword>
<keyword evidence="6 12" id="KW-0547">Nucleotide-binding</keyword>
<feature type="signal peptide" evidence="14">
    <location>
        <begin position="1"/>
        <end position="20"/>
    </location>
</feature>
<dbReference type="PANTHER" id="PTHR46008:SF2">
    <property type="entry name" value="LEAF RUST 10 DISEASE-RESISTANCE LOCUS RECEPTOR-LIKE PROTEIN KINASE-LIKE 1.4"/>
    <property type="match status" value="1"/>
</dbReference>
<feature type="binding site" evidence="12">
    <location>
        <position position="363"/>
    </location>
    <ligand>
        <name>ATP</name>
        <dbReference type="ChEBI" id="CHEBI:30616"/>
    </ligand>
</feature>
<evidence type="ECO:0000313" key="17">
    <source>
        <dbReference type="Proteomes" id="UP000008311"/>
    </source>
</evidence>
<dbReference type="Proteomes" id="UP000008311">
    <property type="component" value="Unassembled WGS sequence"/>
</dbReference>
<dbReference type="InterPro" id="IPR017441">
    <property type="entry name" value="Protein_kinase_ATP_BS"/>
</dbReference>
<dbReference type="EMBL" id="EQ974023">
    <property type="protein sequence ID" value="EEF35388.1"/>
    <property type="molecule type" value="Genomic_DNA"/>
</dbReference>
<dbReference type="STRING" id="3988.B9SLZ7"/>
<evidence type="ECO:0000256" key="4">
    <source>
        <dbReference type="ARBA" id="ARBA00022692"/>
    </source>
</evidence>
<dbReference type="PROSITE" id="PS50011">
    <property type="entry name" value="PROTEIN_KINASE_DOM"/>
    <property type="match status" value="1"/>
</dbReference>
<dbReference type="FunFam" id="3.30.200.20:FF:000162">
    <property type="entry name" value="Adenine nucleotide alpha hydrolase-like domain kinase"/>
    <property type="match status" value="1"/>
</dbReference>
<dbReference type="Gene3D" id="3.30.200.20">
    <property type="entry name" value="Phosphorylase Kinase, domain 1"/>
    <property type="match status" value="1"/>
</dbReference>
<evidence type="ECO:0000256" key="7">
    <source>
        <dbReference type="ARBA" id="ARBA00022777"/>
    </source>
</evidence>
<evidence type="ECO:0000256" key="9">
    <source>
        <dbReference type="ARBA" id="ARBA00022989"/>
    </source>
</evidence>
<evidence type="ECO:0000256" key="13">
    <source>
        <dbReference type="SAM" id="Phobius"/>
    </source>
</evidence>
<proteinExistence type="predicted"/>
<dbReference type="PROSITE" id="PS00107">
    <property type="entry name" value="PROTEIN_KINASE_ATP"/>
    <property type="match status" value="1"/>
</dbReference>
<dbReference type="InParanoid" id="B9SLZ7"/>
<evidence type="ECO:0000256" key="3">
    <source>
        <dbReference type="ARBA" id="ARBA00022679"/>
    </source>
</evidence>
<dbReference type="FunFam" id="1.10.510.10:FF:000161">
    <property type="entry name" value="Wall-associated receptor kinase-like 20"/>
    <property type="match status" value="1"/>
</dbReference>
<dbReference type="GO" id="GO:0005524">
    <property type="term" value="F:ATP binding"/>
    <property type="evidence" value="ECO:0007669"/>
    <property type="project" value="UniProtKB-UniRule"/>
</dbReference>
<dbReference type="Gene3D" id="1.10.510.10">
    <property type="entry name" value="Transferase(Phosphotransferase) domain 1"/>
    <property type="match status" value="1"/>
</dbReference>
<dbReference type="AlphaFoldDB" id="B9SLZ7"/>
<feature type="chain" id="PRO_5002891543" evidence="14">
    <location>
        <begin position="21"/>
        <end position="628"/>
    </location>
</feature>
<dbReference type="InterPro" id="IPR011009">
    <property type="entry name" value="Kinase-like_dom_sf"/>
</dbReference>
<dbReference type="CDD" id="cd14066">
    <property type="entry name" value="STKc_IRAK"/>
    <property type="match status" value="1"/>
</dbReference>
<dbReference type="eggNOG" id="KOG1187">
    <property type="taxonomic scope" value="Eukaryota"/>
</dbReference>
<keyword evidence="7 16" id="KW-0418">Kinase</keyword>
<name>B9SLZ7_RICCO</name>
<dbReference type="PANTHER" id="PTHR46008">
    <property type="entry name" value="LEAF RUST 10 DISEASE-RESISTANCE LOCUS RECEPTOR-LIKE PROTEIN KINASE-LIKE 1.4"/>
    <property type="match status" value="1"/>
</dbReference>
<dbReference type="SMART" id="SM00220">
    <property type="entry name" value="S_TKc"/>
    <property type="match status" value="1"/>
</dbReference>
<evidence type="ECO:0000256" key="10">
    <source>
        <dbReference type="ARBA" id="ARBA00023136"/>
    </source>
</evidence>
<evidence type="ECO:0000256" key="12">
    <source>
        <dbReference type="PROSITE-ProRule" id="PRU10141"/>
    </source>
</evidence>